<evidence type="ECO:0000256" key="3">
    <source>
        <dbReference type="ARBA" id="ARBA00022840"/>
    </source>
</evidence>
<evidence type="ECO:0000313" key="8">
    <source>
        <dbReference type="EMBL" id="VAX29664.1"/>
    </source>
</evidence>
<dbReference type="GO" id="GO:0005524">
    <property type="term" value="F:ATP binding"/>
    <property type="evidence" value="ECO:0007669"/>
    <property type="project" value="UniProtKB-KW"/>
</dbReference>
<keyword evidence="1" id="KW-0963">Cytoplasm</keyword>
<keyword evidence="3" id="KW-0067">ATP-binding</keyword>
<dbReference type="InterPro" id="IPR036277">
    <property type="entry name" value="SMC_hinge_sf"/>
</dbReference>
<dbReference type="GO" id="GO:0030261">
    <property type="term" value="P:chromosome condensation"/>
    <property type="evidence" value="ECO:0007669"/>
    <property type="project" value="InterPro"/>
</dbReference>
<gene>
    <name evidence="8" type="ORF">MNBD_IGNAVI01-3173</name>
</gene>
<feature type="coiled-coil region" evidence="6">
    <location>
        <begin position="339"/>
        <end position="481"/>
    </location>
</feature>
<dbReference type="SUPFAM" id="SSF75553">
    <property type="entry name" value="Smc hinge domain"/>
    <property type="match status" value="1"/>
</dbReference>
<name>A0A3B1D0D4_9ZZZZ</name>
<dbReference type="PANTHER" id="PTHR43977">
    <property type="entry name" value="STRUCTURAL MAINTENANCE OF CHROMOSOMES PROTEIN 3"/>
    <property type="match status" value="1"/>
</dbReference>
<dbReference type="InterPro" id="IPR011890">
    <property type="entry name" value="SMC_prok"/>
</dbReference>
<evidence type="ECO:0000256" key="5">
    <source>
        <dbReference type="ARBA" id="ARBA00023125"/>
    </source>
</evidence>
<dbReference type="SMART" id="SM00968">
    <property type="entry name" value="SMC_hinge"/>
    <property type="match status" value="1"/>
</dbReference>
<reference evidence="8" key="1">
    <citation type="submission" date="2018-06" db="EMBL/GenBank/DDBJ databases">
        <authorList>
            <person name="Zhirakovskaya E."/>
        </authorList>
    </citation>
    <scope>NUCLEOTIDE SEQUENCE</scope>
</reference>
<dbReference type="Gene3D" id="3.40.50.300">
    <property type="entry name" value="P-loop containing nucleotide triphosphate hydrolases"/>
    <property type="match status" value="2"/>
</dbReference>
<dbReference type="GO" id="GO:0016887">
    <property type="term" value="F:ATP hydrolysis activity"/>
    <property type="evidence" value="ECO:0007669"/>
    <property type="project" value="InterPro"/>
</dbReference>
<keyword evidence="4 6" id="KW-0175">Coiled coil</keyword>
<dbReference type="InterPro" id="IPR024704">
    <property type="entry name" value="SMC"/>
</dbReference>
<dbReference type="InterPro" id="IPR010935">
    <property type="entry name" value="SMC_hinge"/>
</dbReference>
<dbReference type="AlphaFoldDB" id="A0A3B1D0D4"/>
<evidence type="ECO:0000256" key="2">
    <source>
        <dbReference type="ARBA" id="ARBA00022741"/>
    </source>
</evidence>
<evidence type="ECO:0000256" key="4">
    <source>
        <dbReference type="ARBA" id="ARBA00023054"/>
    </source>
</evidence>
<feature type="coiled-coil region" evidence="6">
    <location>
        <begin position="188"/>
        <end position="247"/>
    </location>
</feature>
<dbReference type="CDD" id="cd03278">
    <property type="entry name" value="ABC_SMC_barmotin"/>
    <property type="match status" value="1"/>
</dbReference>
<dbReference type="InterPro" id="IPR003395">
    <property type="entry name" value="RecF/RecN/SMC_N"/>
</dbReference>
<dbReference type="HAMAP" id="MF_01894">
    <property type="entry name" value="Smc_prok"/>
    <property type="match status" value="1"/>
</dbReference>
<dbReference type="SUPFAM" id="SSF52540">
    <property type="entry name" value="P-loop containing nucleoside triphosphate hydrolases"/>
    <property type="match status" value="2"/>
</dbReference>
<feature type="domain" description="SMC hinge" evidence="7">
    <location>
        <begin position="521"/>
        <end position="649"/>
    </location>
</feature>
<dbReference type="EMBL" id="UOGD01000460">
    <property type="protein sequence ID" value="VAX29664.1"/>
    <property type="molecule type" value="Genomic_DNA"/>
</dbReference>
<organism evidence="8">
    <name type="scientific">hydrothermal vent metagenome</name>
    <dbReference type="NCBI Taxonomy" id="652676"/>
    <lineage>
        <taxon>unclassified sequences</taxon>
        <taxon>metagenomes</taxon>
        <taxon>ecological metagenomes</taxon>
    </lineage>
</organism>
<proteinExistence type="inferred from homology"/>
<dbReference type="NCBIfam" id="TIGR02168">
    <property type="entry name" value="SMC_prok_B"/>
    <property type="match status" value="1"/>
</dbReference>
<dbReference type="Gene3D" id="1.20.1060.20">
    <property type="match status" value="1"/>
</dbReference>
<keyword evidence="2" id="KW-0547">Nucleotide-binding</keyword>
<dbReference type="Gene3D" id="3.30.70.1620">
    <property type="match status" value="1"/>
</dbReference>
<dbReference type="GO" id="GO:0005694">
    <property type="term" value="C:chromosome"/>
    <property type="evidence" value="ECO:0007669"/>
    <property type="project" value="InterPro"/>
</dbReference>
<evidence type="ECO:0000256" key="6">
    <source>
        <dbReference type="SAM" id="Coils"/>
    </source>
</evidence>
<evidence type="ECO:0000259" key="7">
    <source>
        <dbReference type="SMART" id="SM00968"/>
    </source>
</evidence>
<protein>
    <submittedName>
        <fullName evidence="8">Chromosome partition protein smc</fullName>
    </submittedName>
</protein>
<dbReference type="GO" id="GO:0003677">
    <property type="term" value="F:DNA binding"/>
    <property type="evidence" value="ECO:0007669"/>
    <property type="project" value="UniProtKB-KW"/>
</dbReference>
<evidence type="ECO:0000256" key="1">
    <source>
        <dbReference type="ARBA" id="ARBA00022490"/>
    </source>
</evidence>
<accession>A0A3B1D0D4</accession>
<dbReference type="GO" id="GO:0007062">
    <property type="term" value="P:sister chromatid cohesion"/>
    <property type="evidence" value="ECO:0007669"/>
    <property type="project" value="InterPro"/>
</dbReference>
<dbReference type="PIRSF" id="PIRSF005719">
    <property type="entry name" value="SMC"/>
    <property type="match status" value="1"/>
</dbReference>
<feature type="coiled-coil region" evidence="6">
    <location>
        <begin position="690"/>
        <end position="939"/>
    </location>
</feature>
<dbReference type="Pfam" id="PF02463">
    <property type="entry name" value="SMC_N"/>
    <property type="match status" value="1"/>
</dbReference>
<sequence length="1194" mass="138071">MYLSKLEIFGFKSFANKTVINFNRGITGIVGPNGCGKTNIIDGIRWVLGEQKSSTLRSDKMENVIFNGTRKSKPMGMAEISLTLVNDKGILPTEYSEVTITRRIFRSGESEYLLNKNICRLKDITNLFMDTGMGTNAYSVIELKMIETILSSKADERRHLFEEAAGVNKYKLRRRLTLKRLDDVKSDLTRLNDIVSEVQKTVNSLSRQAKKADKYNQIHSILREKELDLAEREYSKFTLELSQLQETKIESDKQKEEIDLNTRNIENELISFRDKISSIEYELNGKRQELSDNTNKLHDKERNISVAQERDKVLRRNLDNYRLELEEFNFQKIENESTIETSKQLLTDYENQVREKQAQIDERHSVLETKKDELENFRESVKTETEKLNELERKISQIENKINNTKDLTEKSDIEIQKLNKFIQDTTSNIAKTVGYLEELTQEREDVERKIAESDAEYVAKENEKKELEAHLNDLHKQELEGRNIIAGIKNKIELIQSLVANLEGVSKGSKVLLENSSWTENDRTIVADVGNTNEKYRLALNAALKDVLNNLFIEHLDDLKNAIEYLKKYELGKASFYLLKKPNTHKGLIAKLTAFDKKRKAKKLTKGNQFIGWASEFVDTSDKWKPYFENLLANIAVTKDLESAVSLNEKYPQFSFVTLEGDFVQSNGVVEAGSSPQLDETLFGRRQLLEDLKNEYPKYEEDLRKISEQIAQTEDKLESINLYDLSDQGRTLLNDINNIEKQISQIEFEKKKANEEIENAQRKINDFVSESFNQNSILDDLQNEYQSLALQRENIHSELKAKLNEQKEHEAAYNELLDQFNQSKLELERLFGQLQNTKEAIRRSEENREKIDHSIAKRENDISNTEDELVSLQNIIDENQIELDELKAVREQHLSDEKSINERLQAIKNESAQLERQLTDLRHNRQQLSDKIHSIEVKMSENRMRLDNLMESIQEDYSITLELKEFEDADEFNFEEVSAEVHSLKQQAKNLGPVNLLAYSEYEEEAERLDFLLKQRDDLIESEKDLINTINEINEAAQTVFIETFEQIRTNFKKIFESLFDTGDEADLTLQEGVDPLEAKIEIMAKPKGKRPSSIEQLSGGEKTLTATALLFAIYLVKPSPFCIMDEVDAPLDDANVDRFCKLLEDFSDNTQFIIVTHNKRTMNVAETMYGVTMQEEGISKLAGVRFTEDIQV</sequence>
<dbReference type="InterPro" id="IPR027417">
    <property type="entry name" value="P-loop_NTPase"/>
</dbReference>
<dbReference type="Pfam" id="PF06470">
    <property type="entry name" value="SMC_hinge"/>
    <property type="match status" value="1"/>
</dbReference>
<keyword evidence="5" id="KW-0238">DNA-binding</keyword>